<gene>
    <name evidence="1" type="ORF">GIB67_037406</name>
</gene>
<dbReference type="PANTHER" id="PTHR26312">
    <property type="entry name" value="TETRATRICOPEPTIDE REPEAT PROTEIN 5"/>
    <property type="match status" value="1"/>
</dbReference>
<dbReference type="InterPro" id="IPR011990">
    <property type="entry name" value="TPR-like_helical_dom_sf"/>
</dbReference>
<comment type="caution">
    <text evidence="1">The sequence shown here is derived from an EMBL/GenBank/DDBJ whole genome shotgun (WGS) entry which is preliminary data.</text>
</comment>
<name>A0A7J7M8X3_9MAGN</name>
<dbReference type="SUPFAM" id="SSF48452">
    <property type="entry name" value="TPR-like"/>
    <property type="match status" value="1"/>
</dbReference>
<dbReference type="OrthoDB" id="439046at2759"/>
<keyword evidence="2" id="KW-1185">Reference proteome</keyword>
<dbReference type="AlphaFoldDB" id="A0A7J7M8X3"/>
<dbReference type="PANTHER" id="PTHR26312:SF168">
    <property type="entry name" value="OS06G0606700 PROTEIN"/>
    <property type="match status" value="1"/>
</dbReference>
<dbReference type="EMBL" id="JACGCM010001710">
    <property type="protein sequence ID" value="KAF6151198.1"/>
    <property type="molecule type" value="Genomic_DNA"/>
</dbReference>
<evidence type="ECO:0000313" key="1">
    <source>
        <dbReference type="EMBL" id="KAF6151198.1"/>
    </source>
</evidence>
<proteinExistence type="predicted"/>
<accession>A0A7J7M8X3</accession>
<dbReference type="Proteomes" id="UP000541444">
    <property type="component" value="Unassembled WGS sequence"/>
</dbReference>
<dbReference type="Gene3D" id="1.25.40.10">
    <property type="entry name" value="Tetratricopeptide repeat domain"/>
    <property type="match status" value="1"/>
</dbReference>
<sequence>MLLRSSSTPILHSWIPHTKETQNPEQDLKPRAIAITLNPISNSIDESFKKMTRALSDSDVRETKPRRRHSGCYSRSLSIDEGDEVGVVNSNAISLERLFTSNGLGENRDGEGLMTPITLVDDDGIGGGRSDGRDGGIGGSGFSDSNDGKCNIEAYYQTMIDANPGNALILGNYARFLFEVKKDTVKAEEYCGRAVLANPSDANVLSLYADLIWKTHKDSSRAEIYFNQAVQAAPEDCYVMASYARFLWDAEDEEEDVKVEQQQQQQQLSFFHHGKGAISPVAAASASAS</sequence>
<protein>
    <submittedName>
        <fullName evidence="1">Uncharacterized protein</fullName>
    </submittedName>
</protein>
<evidence type="ECO:0000313" key="2">
    <source>
        <dbReference type="Proteomes" id="UP000541444"/>
    </source>
</evidence>
<organism evidence="1 2">
    <name type="scientific">Kingdonia uniflora</name>
    <dbReference type="NCBI Taxonomy" id="39325"/>
    <lineage>
        <taxon>Eukaryota</taxon>
        <taxon>Viridiplantae</taxon>
        <taxon>Streptophyta</taxon>
        <taxon>Embryophyta</taxon>
        <taxon>Tracheophyta</taxon>
        <taxon>Spermatophyta</taxon>
        <taxon>Magnoliopsida</taxon>
        <taxon>Ranunculales</taxon>
        <taxon>Circaeasteraceae</taxon>
        <taxon>Kingdonia</taxon>
    </lineage>
</organism>
<reference evidence="1 2" key="1">
    <citation type="journal article" date="2020" name="IScience">
        <title>Genome Sequencing of the Endangered Kingdonia uniflora (Circaeasteraceae, Ranunculales) Reveals Potential Mechanisms of Evolutionary Specialization.</title>
        <authorList>
            <person name="Sun Y."/>
            <person name="Deng T."/>
            <person name="Zhang A."/>
            <person name="Moore M.J."/>
            <person name="Landis J.B."/>
            <person name="Lin N."/>
            <person name="Zhang H."/>
            <person name="Zhang X."/>
            <person name="Huang J."/>
            <person name="Zhang X."/>
            <person name="Sun H."/>
            <person name="Wang H."/>
        </authorList>
    </citation>
    <scope>NUCLEOTIDE SEQUENCE [LARGE SCALE GENOMIC DNA]</scope>
    <source>
        <strain evidence="1">TB1705</strain>
        <tissue evidence="1">Leaf</tissue>
    </source>
</reference>